<sequence length="1521" mass="170971">MGADSWVTSLNCSVSSIQSLDNSSFFSLVLTWFKFIFLSPCPQRILLSSVDLFFLFVLLILGVKKLCSRFIKNENSLDKPLLGDERPKIRVTFWFYGSLLVTTVLAISYSVLCILAFAKGVQSGWEMAEAYFKLIHAVTYFAILVLIVHEKRFAAVSHPMALRVYWGMSYVVVFLFAITAIIRLFFTGNDLVVDDIVVLASLPLYVYLLVVSIRGSSGICEDGVAGNDDELILMDSNVSGYGTASLFSKAVWNWMNPLLSKGYKSPLKLDEVPSLPPDFRAEKMEEFFEKKWPKSGENVKYPVLTTLIRCFWKDLVIISLLSIVQLVVMYVGPVLIQSFISFTSGDRSNPSEGYYLVLILLISKVLEVLSSHHFSFLSELLGMKIRSSIITTIYKKGLRLTCSSRQAHGVGQIVNYMAVDSQQLSDMMLQLHSLWMMPLQIVASLLLMYYYLGVSMFAALILIVATLISTLWMSIKSNQYQYHLTIKRDLRMKVINELLGNMRVIKFQAWEEHFKEKILSLRNQEFKWLSKFLYLLSCNLSLLWSMTQVISAFTFGAAIFFKNPLDAATVFTATTVFRILQDPIRNFPQSLMSISQAMVSLGRLDGYMTSRELDSKVVERQQGCNGRIAVEVKDGMFSWEDDGDQIVLKDINLEVRKGELAAIVGMVGSGKSSLLASILGELHKISGESVVASNSCLTIQVRVCGSTAYVAQTSWIQNSTIQENILFGSPMNNKRYKDVLRVCSLEKDLEILEHGDQTEIGERGINLSGGQKQRIQLARAVYQDRDVYLLDDIFSAVDAQTGSEIFKVTPIDTLQLLMECVRGALKDKTVVLVTHQVDFLHNADLLLVMRDGQIVQSGKYDELLKSGMDFGDLVAAHENSMELVESSTEASGECLPQSSPKSPHPLTPKSSQKSQVVANGGSSSLDQQPKGSSKLIKDEERETGHVSFDVYKQYLTEAFGWWGVVAVVIISLFWQAATMASDYWLAYETSKDHAWNPSLFIDVYSIIAGMCCIFVIGRSFLVSFLGLKTAQRLFDQIINSIVHAPMSFFDTTPSGRILSRVSTDQSYVDFMIPLFLSIVLLMYFTVIGMLFITFQSAWPTIFLIVPLIWLNFWYRRYYIASSRELTRLGSITKAPILHHFSETVSGIMTVRCFGKEDMFFQGNVDRVNANLQMDFHSNASNEWLGLRLEFIGSILICVATIFMVLLPSFVIPPEYVGLALSYGLPLNGVLFWAVYMSCMVENRMVSVERIKQFIRIPSEASWRIANCLPSVDWPYRGDIEINNLQVRYRFNTPLVLKGISLRINGGDKIGIVGRTGSGKSTLIQVFFRIVEPSAGTIIIDGVDICKLGLHDLRSRFGIIPQEPILFQGTVRSNMDPLEMYSDDEIWRSLERCQLKDVVAAKPEKLESPVVESGDNWSVGQRQLLCLGRVMLKNSKILFMDEATASVDSQTDAVIQGIIREDFANCTIITIAHRIPTVIDSDRVLVVDDGWAKEYERPSTLLERPSLFASLVQEYSNRSTGV</sequence>
<dbReference type="CDD" id="cd03250">
    <property type="entry name" value="ABCC_MRP_domain1"/>
    <property type="match status" value="1"/>
</dbReference>
<feature type="transmembrane region" description="Helical" evidence="14">
    <location>
        <begin position="1215"/>
        <end position="1235"/>
    </location>
</feature>
<dbReference type="InterPro" id="IPR036640">
    <property type="entry name" value="ABC1_TM_sf"/>
</dbReference>
<feature type="transmembrane region" description="Helical" evidence="14">
    <location>
        <begin position="130"/>
        <end position="148"/>
    </location>
</feature>
<evidence type="ECO:0000256" key="6">
    <source>
        <dbReference type="ARBA" id="ARBA00022737"/>
    </source>
</evidence>
<accession>A0A9J6AV79</accession>
<dbReference type="InterPro" id="IPR044746">
    <property type="entry name" value="ABCC_6TM_D1"/>
</dbReference>
<keyword evidence="4" id="KW-0813">Transport</keyword>
<feature type="domain" description="ABC transporter" evidence="15">
    <location>
        <begin position="630"/>
        <end position="876"/>
    </location>
</feature>
<keyword evidence="8" id="KW-0067">ATP-binding</keyword>
<protein>
    <recommendedName>
        <fullName evidence="3">ABC-type xenobiotic transporter</fullName>
        <ecNumber evidence="3">7.6.2.2</ecNumber>
    </recommendedName>
</protein>
<evidence type="ECO:0000313" key="17">
    <source>
        <dbReference type="EMBL" id="KAG5628047.1"/>
    </source>
</evidence>
<evidence type="ECO:0000259" key="15">
    <source>
        <dbReference type="PROSITE" id="PS50893"/>
    </source>
</evidence>
<evidence type="ECO:0000256" key="7">
    <source>
        <dbReference type="ARBA" id="ARBA00022741"/>
    </source>
</evidence>
<evidence type="ECO:0000256" key="13">
    <source>
        <dbReference type="SAM" id="MobiDB-lite"/>
    </source>
</evidence>
<evidence type="ECO:0000256" key="8">
    <source>
        <dbReference type="ARBA" id="ARBA00022840"/>
    </source>
</evidence>
<feature type="domain" description="ABC transmembrane type-1" evidence="16">
    <location>
        <begin position="316"/>
        <end position="596"/>
    </location>
</feature>
<evidence type="ECO:0000313" key="18">
    <source>
        <dbReference type="Proteomes" id="UP000824120"/>
    </source>
</evidence>
<feature type="transmembrane region" description="Helical" evidence="14">
    <location>
        <begin position="160"/>
        <end position="186"/>
    </location>
</feature>
<keyword evidence="9" id="KW-1278">Translocase</keyword>
<feature type="transmembrane region" description="Helical" evidence="14">
    <location>
        <begin position="457"/>
        <end position="475"/>
    </location>
</feature>
<feature type="transmembrane region" description="Helical" evidence="14">
    <location>
        <begin position="959"/>
        <end position="977"/>
    </location>
</feature>
<feature type="compositionally biased region" description="Polar residues" evidence="13">
    <location>
        <begin position="886"/>
        <end position="901"/>
    </location>
</feature>
<evidence type="ECO:0000256" key="12">
    <source>
        <dbReference type="ARBA" id="ARBA00034018"/>
    </source>
</evidence>
<dbReference type="Gene3D" id="3.40.50.300">
    <property type="entry name" value="P-loop containing nucleotide triphosphate hydrolases"/>
    <property type="match status" value="2"/>
</dbReference>
<dbReference type="GO" id="GO:0005524">
    <property type="term" value="F:ATP binding"/>
    <property type="evidence" value="ECO:0007669"/>
    <property type="project" value="UniProtKB-KW"/>
</dbReference>
<dbReference type="EC" id="7.6.2.2" evidence="3"/>
<dbReference type="EMBL" id="JACXVP010000002">
    <property type="protein sequence ID" value="KAG5628047.1"/>
    <property type="molecule type" value="Genomic_DNA"/>
</dbReference>
<gene>
    <name evidence="17" type="ORF">H5410_013265</name>
</gene>
<feature type="transmembrane region" description="Helical" evidence="14">
    <location>
        <begin position="45"/>
        <end position="63"/>
    </location>
</feature>
<name>A0A9J6AV79_SOLCO</name>
<keyword evidence="18" id="KW-1185">Reference proteome</keyword>
<dbReference type="InterPro" id="IPR050173">
    <property type="entry name" value="ABC_transporter_C-like"/>
</dbReference>
<feature type="transmembrane region" description="Helical" evidence="14">
    <location>
        <begin position="532"/>
        <end position="561"/>
    </location>
</feature>
<keyword evidence="6" id="KW-0677">Repeat</keyword>
<organism evidence="17 18">
    <name type="scientific">Solanum commersonii</name>
    <name type="common">Commerson's wild potato</name>
    <name type="synonym">Commerson's nightshade</name>
    <dbReference type="NCBI Taxonomy" id="4109"/>
    <lineage>
        <taxon>Eukaryota</taxon>
        <taxon>Viridiplantae</taxon>
        <taxon>Streptophyta</taxon>
        <taxon>Embryophyta</taxon>
        <taxon>Tracheophyta</taxon>
        <taxon>Spermatophyta</taxon>
        <taxon>Magnoliopsida</taxon>
        <taxon>eudicotyledons</taxon>
        <taxon>Gunneridae</taxon>
        <taxon>Pentapetalae</taxon>
        <taxon>asterids</taxon>
        <taxon>lamiids</taxon>
        <taxon>Solanales</taxon>
        <taxon>Solanaceae</taxon>
        <taxon>Solanoideae</taxon>
        <taxon>Solaneae</taxon>
        <taxon>Solanum</taxon>
    </lineage>
</organism>
<comment type="catalytic activity">
    <reaction evidence="12">
        <text>ATP + H2O + xenobioticSide 1 = ADP + phosphate + xenobioticSide 2.</text>
        <dbReference type="EC" id="7.6.2.2"/>
    </reaction>
</comment>
<feature type="transmembrane region" description="Helical" evidence="14">
    <location>
        <begin position="1190"/>
        <end position="1209"/>
    </location>
</feature>
<feature type="domain" description="ABC transporter" evidence="15">
    <location>
        <begin position="1279"/>
        <end position="1513"/>
    </location>
</feature>
<dbReference type="OrthoDB" id="6500128at2759"/>
<dbReference type="Gene3D" id="1.20.1560.10">
    <property type="entry name" value="ABC transporter type 1, transmembrane domain"/>
    <property type="match status" value="2"/>
</dbReference>
<evidence type="ECO:0000256" key="4">
    <source>
        <dbReference type="ARBA" id="ARBA00022448"/>
    </source>
</evidence>
<dbReference type="CDD" id="cd03244">
    <property type="entry name" value="ABCC_MRP_domain2"/>
    <property type="match status" value="1"/>
</dbReference>
<evidence type="ECO:0000256" key="5">
    <source>
        <dbReference type="ARBA" id="ARBA00022692"/>
    </source>
</evidence>
<dbReference type="PROSITE" id="PS50893">
    <property type="entry name" value="ABC_TRANSPORTER_2"/>
    <property type="match status" value="2"/>
</dbReference>
<dbReference type="InterPro" id="IPR017871">
    <property type="entry name" value="ABC_transporter-like_CS"/>
</dbReference>
<evidence type="ECO:0000256" key="14">
    <source>
        <dbReference type="SAM" id="Phobius"/>
    </source>
</evidence>
<dbReference type="GO" id="GO:0016020">
    <property type="term" value="C:membrane"/>
    <property type="evidence" value="ECO:0007669"/>
    <property type="project" value="UniProtKB-SubCell"/>
</dbReference>
<dbReference type="Pfam" id="PF00664">
    <property type="entry name" value="ABC_membrane"/>
    <property type="match status" value="2"/>
</dbReference>
<feature type="transmembrane region" description="Helical" evidence="14">
    <location>
        <begin position="1070"/>
        <end position="1091"/>
    </location>
</feature>
<evidence type="ECO:0000256" key="2">
    <source>
        <dbReference type="ARBA" id="ARBA00009726"/>
    </source>
</evidence>
<feature type="domain" description="ABC transmembrane type-1" evidence="16">
    <location>
        <begin position="965"/>
        <end position="1242"/>
    </location>
</feature>
<dbReference type="PANTHER" id="PTHR24223:SF386">
    <property type="entry name" value="ABC-TYPE XENOBIOTIC TRANSPORTER"/>
    <property type="match status" value="1"/>
</dbReference>
<feature type="transmembrane region" description="Helical" evidence="14">
    <location>
        <begin position="1003"/>
        <end position="1027"/>
    </location>
</feature>
<evidence type="ECO:0000256" key="1">
    <source>
        <dbReference type="ARBA" id="ARBA00004141"/>
    </source>
</evidence>
<dbReference type="Proteomes" id="UP000824120">
    <property type="component" value="Chromosome 2"/>
</dbReference>
<evidence type="ECO:0000256" key="9">
    <source>
        <dbReference type="ARBA" id="ARBA00022967"/>
    </source>
</evidence>
<comment type="subcellular location">
    <subcellularLocation>
        <location evidence="1">Membrane</location>
        <topology evidence="1">Multi-pass membrane protein</topology>
    </subcellularLocation>
</comment>
<dbReference type="InterPro" id="IPR003439">
    <property type="entry name" value="ABC_transporter-like_ATP-bd"/>
</dbReference>
<dbReference type="InterPro" id="IPR027417">
    <property type="entry name" value="P-loop_NTPase"/>
</dbReference>
<feature type="transmembrane region" description="Helical" evidence="14">
    <location>
        <begin position="315"/>
        <end position="342"/>
    </location>
</feature>
<evidence type="ECO:0000256" key="11">
    <source>
        <dbReference type="ARBA" id="ARBA00023136"/>
    </source>
</evidence>
<dbReference type="SMART" id="SM00382">
    <property type="entry name" value="AAA"/>
    <property type="match status" value="2"/>
</dbReference>
<dbReference type="GO" id="GO:0016887">
    <property type="term" value="F:ATP hydrolysis activity"/>
    <property type="evidence" value="ECO:0007669"/>
    <property type="project" value="InterPro"/>
</dbReference>
<dbReference type="FunFam" id="1.20.1560.10:FF:000002">
    <property type="entry name" value="ABC transporter C family member 5"/>
    <property type="match status" value="1"/>
</dbReference>
<dbReference type="CDD" id="cd18579">
    <property type="entry name" value="ABC_6TM_ABCC_D1"/>
    <property type="match status" value="1"/>
</dbReference>
<dbReference type="SUPFAM" id="SSF52540">
    <property type="entry name" value="P-loop containing nucleoside triphosphate hydrolases"/>
    <property type="match status" value="2"/>
</dbReference>
<feature type="compositionally biased region" description="Polar residues" evidence="13">
    <location>
        <begin position="908"/>
        <end position="931"/>
    </location>
</feature>
<comment type="caution">
    <text evidence="17">The sequence shown here is derived from an EMBL/GenBank/DDBJ whole genome shotgun (WGS) entry which is preliminary data.</text>
</comment>
<keyword evidence="7" id="KW-0547">Nucleotide-binding</keyword>
<dbReference type="PROSITE" id="PS00211">
    <property type="entry name" value="ABC_TRANSPORTER_1"/>
    <property type="match status" value="1"/>
</dbReference>
<evidence type="ECO:0000259" key="16">
    <source>
        <dbReference type="PROSITE" id="PS50929"/>
    </source>
</evidence>
<dbReference type="CDD" id="cd18580">
    <property type="entry name" value="ABC_6TM_ABCC_D2"/>
    <property type="match status" value="1"/>
</dbReference>
<dbReference type="Pfam" id="PF00005">
    <property type="entry name" value="ABC_tran"/>
    <property type="match status" value="2"/>
</dbReference>
<feature type="transmembrane region" description="Helical" evidence="14">
    <location>
        <begin position="1097"/>
        <end position="1114"/>
    </location>
</feature>
<feature type="transmembrane region" description="Helical" evidence="14">
    <location>
        <begin position="354"/>
        <end position="377"/>
    </location>
</feature>
<evidence type="ECO:0000256" key="10">
    <source>
        <dbReference type="ARBA" id="ARBA00022989"/>
    </source>
</evidence>
<dbReference type="InterPro" id="IPR044726">
    <property type="entry name" value="ABCC_6TM_D2"/>
</dbReference>
<dbReference type="InterPro" id="IPR011527">
    <property type="entry name" value="ABC1_TM_dom"/>
</dbReference>
<feature type="region of interest" description="Disordered" evidence="13">
    <location>
        <begin position="886"/>
        <end position="938"/>
    </location>
</feature>
<feature type="transmembrane region" description="Helical" evidence="14">
    <location>
        <begin position="192"/>
        <end position="210"/>
    </location>
</feature>
<keyword evidence="5 14" id="KW-0812">Transmembrane</keyword>
<dbReference type="PANTHER" id="PTHR24223">
    <property type="entry name" value="ATP-BINDING CASSETTE SUB-FAMILY C"/>
    <property type="match status" value="1"/>
</dbReference>
<keyword evidence="10 14" id="KW-1133">Transmembrane helix</keyword>
<keyword evidence="11 14" id="KW-0472">Membrane</keyword>
<dbReference type="PROSITE" id="PS50929">
    <property type="entry name" value="ABC_TM1F"/>
    <property type="match status" value="2"/>
</dbReference>
<dbReference type="SUPFAM" id="SSF90123">
    <property type="entry name" value="ABC transporter transmembrane region"/>
    <property type="match status" value="2"/>
</dbReference>
<dbReference type="FunFam" id="1.20.1560.10:FF:000003">
    <property type="entry name" value="ABC transporter C family member 10"/>
    <property type="match status" value="1"/>
</dbReference>
<dbReference type="FunFam" id="3.40.50.300:FF:000169">
    <property type="entry name" value="ABC transporter C family member 3"/>
    <property type="match status" value="1"/>
</dbReference>
<dbReference type="InterPro" id="IPR003593">
    <property type="entry name" value="AAA+_ATPase"/>
</dbReference>
<comment type="similarity">
    <text evidence="2">Belongs to the ABC transporter superfamily. ABCC family. Conjugate transporter (TC 3.A.1.208) subfamily.</text>
</comment>
<evidence type="ECO:0000256" key="3">
    <source>
        <dbReference type="ARBA" id="ARBA00012191"/>
    </source>
</evidence>
<reference evidence="17 18" key="1">
    <citation type="submission" date="2020-09" db="EMBL/GenBank/DDBJ databases">
        <title>De no assembly of potato wild relative species, Solanum commersonii.</title>
        <authorList>
            <person name="Cho K."/>
        </authorList>
    </citation>
    <scope>NUCLEOTIDE SEQUENCE [LARGE SCALE GENOMIC DNA]</scope>
    <source>
        <strain evidence="17">LZ3.2</strain>
        <tissue evidence="17">Leaf</tissue>
    </source>
</reference>
<dbReference type="GO" id="GO:0008559">
    <property type="term" value="F:ABC-type xenobiotic transporter activity"/>
    <property type="evidence" value="ECO:0007669"/>
    <property type="project" value="UniProtKB-EC"/>
</dbReference>
<dbReference type="FunFam" id="3.40.50.300:FF:000508">
    <property type="entry name" value="ABC transporter C family member 5"/>
    <property type="match status" value="1"/>
</dbReference>
<proteinExistence type="inferred from homology"/>
<feature type="transmembrane region" description="Helical" evidence="14">
    <location>
        <begin position="93"/>
        <end position="118"/>
    </location>
</feature>